<evidence type="ECO:0000313" key="2">
    <source>
        <dbReference type="EMBL" id="WDF82854.1"/>
    </source>
</evidence>
<dbReference type="Pfam" id="PF06182">
    <property type="entry name" value="ABC2_membrane_6"/>
    <property type="match status" value="1"/>
</dbReference>
<dbReference type="EMBL" id="CP117884">
    <property type="protein sequence ID" value="WDF82854.1"/>
    <property type="molecule type" value="Genomic_DNA"/>
</dbReference>
<feature type="transmembrane region" description="Helical" evidence="1">
    <location>
        <begin position="111"/>
        <end position="131"/>
    </location>
</feature>
<gene>
    <name evidence="2" type="ORF">PQ472_01020</name>
</gene>
<feature type="transmembrane region" description="Helical" evidence="1">
    <location>
        <begin position="137"/>
        <end position="157"/>
    </location>
</feature>
<dbReference type="Proteomes" id="UP001220377">
    <property type="component" value="Chromosome"/>
</dbReference>
<feature type="transmembrane region" description="Helical" evidence="1">
    <location>
        <begin position="20"/>
        <end position="46"/>
    </location>
</feature>
<feature type="transmembrane region" description="Helical" evidence="1">
    <location>
        <begin position="195"/>
        <end position="214"/>
    </location>
</feature>
<keyword evidence="1" id="KW-0812">Transmembrane</keyword>
<feature type="transmembrane region" description="Helical" evidence="1">
    <location>
        <begin position="226"/>
        <end position="245"/>
    </location>
</feature>
<feature type="transmembrane region" description="Helical" evidence="1">
    <location>
        <begin position="58"/>
        <end position="78"/>
    </location>
</feature>
<sequence length="256" mass="29116">MRLIKGVWKISIEEFLIYRLTSFFTFILAAVFFGVELVAGHVYFGATGNVGGWTETKYQLLIATVSSMVYLYNIFFIVGHENMSEDILAGNLDYTLLRPVSSYWFTSMSRIDIPSVFNLALSGAVIIVLLVRGQFDAIGTVLYFVAFLVGVVLFFLLNKLILTCTFWLDGFTALGGIMEDSIDFLSRPAAIFPKLIRGLFTVIIPILLITNLPVEALQYSRTVSYWLVYALVFEFSIYQLSKWFWRQGIKHYFSAN</sequence>
<dbReference type="PANTHER" id="PTHR36833:SF1">
    <property type="entry name" value="INTEGRAL MEMBRANE TRANSPORT PROTEIN"/>
    <property type="match status" value="1"/>
</dbReference>
<proteinExistence type="predicted"/>
<keyword evidence="1" id="KW-1133">Transmembrane helix</keyword>
<keyword evidence="3" id="KW-1185">Reference proteome</keyword>
<dbReference type="InterPro" id="IPR010390">
    <property type="entry name" value="ABC-2_transporter-like"/>
</dbReference>
<accession>A0ABY7WUX2</accession>
<evidence type="ECO:0000256" key="1">
    <source>
        <dbReference type="SAM" id="Phobius"/>
    </source>
</evidence>
<evidence type="ECO:0000313" key="3">
    <source>
        <dbReference type="Proteomes" id="UP001220377"/>
    </source>
</evidence>
<dbReference type="RefSeq" id="WP_274260588.1">
    <property type="nucleotide sequence ID" value="NZ_CP117884.1"/>
</dbReference>
<protein>
    <submittedName>
        <fullName evidence="2">ABC-2 family transporter protein</fullName>
    </submittedName>
</protein>
<reference evidence="2 3" key="1">
    <citation type="submission" date="2023-02" db="EMBL/GenBank/DDBJ databases">
        <title>Genome sequence of Lacticaseibacillus sp. KACC 23028.</title>
        <authorList>
            <person name="Kim S."/>
            <person name="Heo J."/>
            <person name="Kwon S.-W."/>
        </authorList>
    </citation>
    <scope>NUCLEOTIDE SEQUENCE [LARGE SCALE GENOMIC DNA]</scope>
    <source>
        <strain evidence="2 3">KACC 23028</strain>
    </source>
</reference>
<name>A0ABY7WUX2_9LACO</name>
<dbReference type="PANTHER" id="PTHR36833">
    <property type="entry name" value="SLR0610 PROTEIN-RELATED"/>
    <property type="match status" value="1"/>
</dbReference>
<organism evidence="2 3">
    <name type="scientific">Lacticaseibacillus pabuli</name>
    <dbReference type="NCBI Taxonomy" id="3025672"/>
    <lineage>
        <taxon>Bacteria</taxon>
        <taxon>Bacillati</taxon>
        <taxon>Bacillota</taxon>
        <taxon>Bacilli</taxon>
        <taxon>Lactobacillales</taxon>
        <taxon>Lactobacillaceae</taxon>
        <taxon>Lacticaseibacillus</taxon>
    </lineage>
</organism>
<keyword evidence="1" id="KW-0472">Membrane</keyword>